<protein>
    <submittedName>
        <fullName evidence="1">Uncharacterized protein</fullName>
    </submittedName>
</protein>
<proteinExistence type="predicted"/>
<dbReference type="EMBL" id="GBXM01012509">
    <property type="protein sequence ID" value="JAH96068.1"/>
    <property type="molecule type" value="Transcribed_RNA"/>
</dbReference>
<reference evidence="1" key="2">
    <citation type="journal article" date="2015" name="Fish Shellfish Immunol.">
        <title>Early steps in the European eel (Anguilla anguilla)-Vibrio vulnificus interaction in the gills: Role of the RtxA13 toxin.</title>
        <authorList>
            <person name="Callol A."/>
            <person name="Pajuelo D."/>
            <person name="Ebbesson L."/>
            <person name="Teles M."/>
            <person name="MacKenzie S."/>
            <person name="Amaro C."/>
        </authorList>
    </citation>
    <scope>NUCLEOTIDE SEQUENCE</scope>
</reference>
<dbReference type="AlphaFoldDB" id="A0A0E9X2Z4"/>
<reference evidence="1" key="1">
    <citation type="submission" date="2014-11" db="EMBL/GenBank/DDBJ databases">
        <authorList>
            <person name="Amaro Gonzalez C."/>
        </authorList>
    </citation>
    <scope>NUCLEOTIDE SEQUENCE</scope>
</reference>
<accession>A0A0E9X2Z4</accession>
<evidence type="ECO:0000313" key="1">
    <source>
        <dbReference type="EMBL" id="JAH96068.1"/>
    </source>
</evidence>
<sequence length="106" mass="11983">MTEVKHQQPILYRNKDQEALICSPSEFTFMKGSCFLDLSHAASISSCAVQIFMNVFKYFKLGFLGELCLKFLVTLHLLVCLLNCVARGGVVLMDYHFVIIVCTDIL</sequence>
<organism evidence="1">
    <name type="scientific">Anguilla anguilla</name>
    <name type="common">European freshwater eel</name>
    <name type="synonym">Muraena anguilla</name>
    <dbReference type="NCBI Taxonomy" id="7936"/>
    <lineage>
        <taxon>Eukaryota</taxon>
        <taxon>Metazoa</taxon>
        <taxon>Chordata</taxon>
        <taxon>Craniata</taxon>
        <taxon>Vertebrata</taxon>
        <taxon>Euteleostomi</taxon>
        <taxon>Actinopterygii</taxon>
        <taxon>Neopterygii</taxon>
        <taxon>Teleostei</taxon>
        <taxon>Anguilliformes</taxon>
        <taxon>Anguillidae</taxon>
        <taxon>Anguilla</taxon>
    </lineage>
</organism>
<name>A0A0E9X2Z4_ANGAN</name>